<dbReference type="EMBL" id="JAUCDY010000002">
    <property type="protein sequence ID" value="MDM7857123.1"/>
    <property type="molecule type" value="Genomic_DNA"/>
</dbReference>
<keyword evidence="2" id="KW-1185">Reference proteome</keyword>
<organism evidence="1 2">
    <name type="scientific">Thiopseudomonas acetoxidans</name>
    <dbReference type="NCBI Taxonomy" id="3041622"/>
    <lineage>
        <taxon>Bacteria</taxon>
        <taxon>Pseudomonadati</taxon>
        <taxon>Pseudomonadota</taxon>
        <taxon>Gammaproteobacteria</taxon>
        <taxon>Pseudomonadales</taxon>
        <taxon>Pseudomonadaceae</taxon>
        <taxon>Thiopseudomonas</taxon>
    </lineage>
</organism>
<evidence type="ECO:0000313" key="2">
    <source>
        <dbReference type="Proteomes" id="UP001241056"/>
    </source>
</evidence>
<dbReference type="PANTHER" id="PTHR42935">
    <property type="entry name" value="SLR0930 PROTEIN"/>
    <property type="match status" value="1"/>
</dbReference>
<dbReference type="Proteomes" id="UP001241056">
    <property type="component" value="Unassembled WGS sequence"/>
</dbReference>
<dbReference type="InterPro" id="IPR027417">
    <property type="entry name" value="P-loop_NTPase"/>
</dbReference>
<proteinExistence type="predicted"/>
<dbReference type="SUPFAM" id="SSF52540">
    <property type="entry name" value="P-loop containing nucleoside triphosphate hydrolases"/>
    <property type="match status" value="1"/>
</dbReference>
<sequence length="295" mass="34077">MQDSLAQFLAKAIEVLERIEPWLPETVENVDWQQHWAARWVRTQRQGYLRPIAVHSQLKLADLLGIEHQQRQLVENSQQFLQGLPCNHALMWGARGTGKSSLVRAILAEYAAFGLRLIEVERSNLVDLPLIVEALRGRPERFIIFCDDLSFDAGEADFRQLKSILDGSLEQAPENVVLYVTSNRRHLLPEHQSDNQNWQRSESGELHPSEAVEDKIALSDRFGLWLSFYSFSQEHYLDVVCHWVDHHARALKLVWQRDEGFEKAAIRWATARGNRNGRCAEQFAKHWVGQLGLQR</sequence>
<keyword evidence="1" id="KW-0547">Nucleotide-binding</keyword>
<dbReference type="CDD" id="cd00009">
    <property type="entry name" value="AAA"/>
    <property type="match status" value="1"/>
</dbReference>
<dbReference type="RefSeq" id="WP_289409775.1">
    <property type="nucleotide sequence ID" value="NZ_JAUCDY010000002.1"/>
</dbReference>
<dbReference type="PANTHER" id="PTHR42935:SF1">
    <property type="entry name" value="SLR0930 PROTEIN"/>
    <property type="match status" value="1"/>
</dbReference>
<evidence type="ECO:0000313" key="1">
    <source>
        <dbReference type="EMBL" id="MDM7857123.1"/>
    </source>
</evidence>
<dbReference type="GO" id="GO:0005524">
    <property type="term" value="F:ATP binding"/>
    <property type="evidence" value="ECO:0007669"/>
    <property type="project" value="UniProtKB-KW"/>
</dbReference>
<dbReference type="Pfam" id="PF05673">
    <property type="entry name" value="DUF815"/>
    <property type="match status" value="1"/>
</dbReference>
<dbReference type="Gene3D" id="3.40.50.300">
    <property type="entry name" value="P-loop containing nucleotide triphosphate hydrolases"/>
    <property type="match status" value="1"/>
</dbReference>
<accession>A0ABT7SLR2</accession>
<comment type="caution">
    <text evidence="1">The sequence shown here is derived from an EMBL/GenBank/DDBJ whole genome shotgun (WGS) entry which is preliminary data.</text>
</comment>
<dbReference type="InterPro" id="IPR008533">
    <property type="entry name" value="DUF815"/>
</dbReference>
<gene>
    <name evidence="1" type="ORF">QEZ41_02360</name>
</gene>
<protein>
    <submittedName>
        <fullName evidence="1">ATP-binding protein</fullName>
    </submittedName>
</protein>
<reference evidence="1 2" key="1">
    <citation type="submission" date="2023-06" db="EMBL/GenBank/DDBJ databases">
        <title>Thiopseudomonas sp. CY1220 draft genome sequence.</title>
        <authorList>
            <person name="Zhao G."/>
            <person name="An M."/>
        </authorList>
    </citation>
    <scope>NUCLEOTIDE SEQUENCE [LARGE SCALE GENOMIC DNA]</scope>
    <source>
        <strain evidence="1 2">CY1220</strain>
    </source>
</reference>
<keyword evidence="1" id="KW-0067">ATP-binding</keyword>
<name>A0ABT7SLR2_9GAMM</name>